<evidence type="ECO:0008006" key="3">
    <source>
        <dbReference type="Google" id="ProtNLM"/>
    </source>
</evidence>
<gene>
    <name evidence="1" type="ORF">ACFFTU_12710</name>
</gene>
<comment type="caution">
    <text evidence="1">The sequence shown here is derived from an EMBL/GenBank/DDBJ whole genome shotgun (WGS) entry which is preliminary data.</text>
</comment>
<dbReference type="RefSeq" id="WP_380836976.1">
    <property type="nucleotide sequence ID" value="NZ_JBHMCR010000006.1"/>
</dbReference>
<sequence>MRERTAAVVCGLLLGLGPTGCGEPPGPAEATGTLEELAALAGCEPRIGTDAAQIRQADCRAGNSRYVLAAFASDRGRAEWLDQATDYGGSYLVGRRWVVVADGPTLALLRTRLGGVLLTGSSHAPAGPHGGHGP</sequence>
<dbReference type="EMBL" id="JBHMCR010000006">
    <property type="protein sequence ID" value="MFB9520815.1"/>
    <property type="molecule type" value="Genomic_DNA"/>
</dbReference>
<reference evidence="1 2" key="1">
    <citation type="submission" date="2024-09" db="EMBL/GenBank/DDBJ databases">
        <authorList>
            <person name="Sun Q."/>
            <person name="Mori K."/>
        </authorList>
    </citation>
    <scope>NUCLEOTIDE SEQUENCE [LARGE SCALE GENOMIC DNA]</scope>
    <source>
        <strain evidence="1 2">JCM 4362</strain>
    </source>
</reference>
<name>A0ABV5PC94_STRCM</name>
<protein>
    <recommendedName>
        <fullName evidence="3">Lipoprotein</fullName>
    </recommendedName>
</protein>
<keyword evidence="2" id="KW-1185">Reference proteome</keyword>
<dbReference type="Proteomes" id="UP001589718">
    <property type="component" value="Unassembled WGS sequence"/>
</dbReference>
<organism evidence="1 2">
    <name type="scientific">Streptomyces cremeus</name>
    <dbReference type="NCBI Taxonomy" id="66881"/>
    <lineage>
        <taxon>Bacteria</taxon>
        <taxon>Bacillati</taxon>
        <taxon>Actinomycetota</taxon>
        <taxon>Actinomycetes</taxon>
        <taxon>Kitasatosporales</taxon>
        <taxon>Streptomycetaceae</taxon>
        <taxon>Streptomyces</taxon>
    </lineage>
</organism>
<evidence type="ECO:0000313" key="2">
    <source>
        <dbReference type="Proteomes" id="UP001589718"/>
    </source>
</evidence>
<accession>A0ABV5PC94</accession>
<evidence type="ECO:0000313" key="1">
    <source>
        <dbReference type="EMBL" id="MFB9520815.1"/>
    </source>
</evidence>
<proteinExistence type="predicted"/>